<dbReference type="RefSeq" id="XP_045951842.1">
    <property type="nucleotide sequence ID" value="XM_046094884.1"/>
</dbReference>
<gene>
    <name evidence="2" type="ORF">BKA67DRAFT_110660</name>
</gene>
<dbReference type="Proteomes" id="UP000758603">
    <property type="component" value="Unassembled WGS sequence"/>
</dbReference>
<accession>A0A9P8RJ86</accession>
<feature type="transmembrane region" description="Helical" evidence="1">
    <location>
        <begin position="12"/>
        <end position="32"/>
    </location>
</feature>
<evidence type="ECO:0000256" key="1">
    <source>
        <dbReference type="SAM" id="Phobius"/>
    </source>
</evidence>
<organism evidence="2 3">
    <name type="scientific">Truncatella angustata</name>
    <dbReference type="NCBI Taxonomy" id="152316"/>
    <lineage>
        <taxon>Eukaryota</taxon>
        <taxon>Fungi</taxon>
        <taxon>Dikarya</taxon>
        <taxon>Ascomycota</taxon>
        <taxon>Pezizomycotina</taxon>
        <taxon>Sordariomycetes</taxon>
        <taxon>Xylariomycetidae</taxon>
        <taxon>Amphisphaeriales</taxon>
        <taxon>Sporocadaceae</taxon>
        <taxon>Truncatella</taxon>
    </lineage>
</organism>
<name>A0A9P8RJ86_9PEZI</name>
<dbReference type="AlphaFoldDB" id="A0A9P8RJ86"/>
<dbReference type="GeneID" id="70123777"/>
<comment type="caution">
    <text evidence="2">The sequence shown here is derived from an EMBL/GenBank/DDBJ whole genome shotgun (WGS) entry which is preliminary data.</text>
</comment>
<keyword evidence="1" id="KW-1133">Transmembrane helix</keyword>
<evidence type="ECO:0000313" key="3">
    <source>
        <dbReference type="Proteomes" id="UP000758603"/>
    </source>
</evidence>
<reference evidence="2" key="1">
    <citation type="journal article" date="2021" name="Nat. Commun.">
        <title>Genetic determinants of endophytism in the Arabidopsis root mycobiome.</title>
        <authorList>
            <person name="Mesny F."/>
            <person name="Miyauchi S."/>
            <person name="Thiergart T."/>
            <person name="Pickel B."/>
            <person name="Atanasova L."/>
            <person name="Karlsson M."/>
            <person name="Huettel B."/>
            <person name="Barry K.W."/>
            <person name="Haridas S."/>
            <person name="Chen C."/>
            <person name="Bauer D."/>
            <person name="Andreopoulos W."/>
            <person name="Pangilinan J."/>
            <person name="LaButti K."/>
            <person name="Riley R."/>
            <person name="Lipzen A."/>
            <person name="Clum A."/>
            <person name="Drula E."/>
            <person name="Henrissat B."/>
            <person name="Kohler A."/>
            <person name="Grigoriev I.V."/>
            <person name="Martin F.M."/>
            <person name="Hacquard S."/>
        </authorList>
    </citation>
    <scope>NUCLEOTIDE SEQUENCE</scope>
    <source>
        <strain evidence="2">MPI-SDFR-AT-0073</strain>
    </source>
</reference>
<protein>
    <submittedName>
        <fullName evidence="2">Uncharacterized protein</fullName>
    </submittedName>
</protein>
<dbReference type="EMBL" id="JAGPXC010000011">
    <property type="protein sequence ID" value="KAH6645328.1"/>
    <property type="molecule type" value="Genomic_DNA"/>
</dbReference>
<keyword evidence="3" id="KW-1185">Reference proteome</keyword>
<keyword evidence="1" id="KW-0812">Transmembrane</keyword>
<keyword evidence="1" id="KW-0472">Membrane</keyword>
<sequence>MCILAHSTRIFIYVKLLIGWIYWGSLFIIPLFPGSRPAQAGVLMIPMYTPYISVLPIQKEDGVNPKSGRHQVYGRDLGRVSERLASRGHLVPRYTRR</sequence>
<evidence type="ECO:0000313" key="2">
    <source>
        <dbReference type="EMBL" id="KAH6645328.1"/>
    </source>
</evidence>
<proteinExistence type="predicted"/>